<reference evidence="2" key="2">
    <citation type="journal article" date="2021" name="PeerJ">
        <title>Extensive microbial diversity within the chicken gut microbiome revealed by metagenomics and culture.</title>
        <authorList>
            <person name="Gilroy R."/>
            <person name="Ravi A."/>
            <person name="Getino M."/>
            <person name="Pursley I."/>
            <person name="Horton D.L."/>
            <person name="Alikhan N.F."/>
            <person name="Baker D."/>
            <person name="Gharbi K."/>
            <person name="Hall N."/>
            <person name="Watson M."/>
            <person name="Adriaenssens E.M."/>
            <person name="Foster-Nyarko E."/>
            <person name="Jarju S."/>
            <person name="Secka A."/>
            <person name="Antonio M."/>
            <person name="Oren A."/>
            <person name="Chaudhuri R.R."/>
            <person name="La Ragione R."/>
            <person name="Hildebrand F."/>
            <person name="Pallen M.J."/>
        </authorList>
    </citation>
    <scope>NUCLEOTIDE SEQUENCE</scope>
    <source>
        <strain evidence="2">10532</strain>
    </source>
</reference>
<comment type="similarity">
    <text evidence="1">Belongs to the bactofilin family.</text>
</comment>
<dbReference type="PANTHER" id="PTHR35024">
    <property type="entry name" value="HYPOTHETICAL CYTOSOLIC PROTEIN"/>
    <property type="match status" value="1"/>
</dbReference>
<dbReference type="PANTHER" id="PTHR35024:SF4">
    <property type="entry name" value="POLYMER-FORMING CYTOSKELETAL PROTEIN"/>
    <property type="match status" value="1"/>
</dbReference>
<dbReference type="InterPro" id="IPR007607">
    <property type="entry name" value="BacA/B"/>
</dbReference>
<dbReference type="Proteomes" id="UP000823638">
    <property type="component" value="Unassembled WGS sequence"/>
</dbReference>
<accession>A0A9D9N274</accession>
<protein>
    <submittedName>
        <fullName evidence="2">Polymer-forming cytoskeletal protein</fullName>
    </submittedName>
</protein>
<dbReference type="EMBL" id="JADIMM010000075">
    <property type="protein sequence ID" value="MBO8457726.1"/>
    <property type="molecule type" value="Genomic_DNA"/>
</dbReference>
<dbReference type="AlphaFoldDB" id="A0A9D9N274"/>
<dbReference type="Pfam" id="PF04519">
    <property type="entry name" value="Bactofilin"/>
    <property type="match status" value="1"/>
</dbReference>
<proteinExistence type="inferred from homology"/>
<evidence type="ECO:0000313" key="3">
    <source>
        <dbReference type="Proteomes" id="UP000823638"/>
    </source>
</evidence>
<organism evidence="2 3">
    <name type="scientific">Candidatus Gallitreponema excrementavium</name>
    <dbReference type="NCBI Taxonomy" id="2840840"/>
    <lineage>
        <taxon>Bacteria</taxon>
        <taxon>Pseudomonadati</taxon>
        <taxon>Spirochaetota</taxon>
        <taxon>Spirochaetia</taxon>
        <taxon>Spirochaetales</taxon>
        <taxon>Candidatus Gallitreponema</taxon>
    </lineage>
</organism>
<comment type="caution">
    <text evidence="2">The sequence shown here is derived from an EMBL/GenBank/DDBJ whole genome shotgun (WGS) entry which is preliminary data.</text>
</comment>
<evidence type="ECO:0000313" key="2">
    <source>
        <dbReference type="EMBL" id="MBO8457726.1"/>
    </source>
</evidence>
<reference evidence="2" key="1">
    <citation type="submission" date="2020-10" db="EMBL/GenBank/DDBJ databases">
        <authorList>
            <person name="Gilroy R."/>
        </authorList>
    </citation>
    <scope>NUCLEOTIDE SEQUENCE</scope>
    <source>
        <strain evidence="2">10532</strain>
    </source>
</reference>
<name>A0A9D9N274_9SPIR</name>
<gene>
    <name evidence="2" type="ORF">IAA81_05810</name>
</gene>
<evidence type="ECO:0000256" key="1">
    <source>
        <dbReference type="ARBA" id="ARBA00044755"/>
    </source>
</evidence>
<sequence>MAEIRYDDLLDLEEEDFDTVLAKDINFTGLIKFKEPFMIKGQVKGTIDAVSDLCISEEAVVEADIRADRVLVKGTVKGNIKAYKVVHVFSSGALTGDIEAPDVILEKGCYFNGICSMRRQD</sequence>